<name>A0A5C5WK69_9BACT</name>
<evidence type="ECO:0000313" key="3">
    <source>
        <dbReference type="Proteomes" id="UP000316598"/>
    </source>
</evidence>
<sequence length="115" mass="12689">MAASGLMLLKDGILFPGIISIGGFVLVCTVTAWMWAQRHHRDYFTSLMQALALVAILTPLIFFTFKASLDDQALRKVGVPENLYGSLFICGLVPAIMIFLALTIGRRQRPEPPQP</sequence>
<feature type="transmembrane region" description="Helical" evidence="1">
    <location>
        <begin position="12"/>
        <end position="36"/>
    </location>
</feature>
<organism evidence="2 3">
    <name type="scientific">Rubripirellula amarantea</name>
    <dbReference type="NCBI Taxonomy" id="2527999"/>
    <lineage>
        <taxon>Bacteria</taxon>
        <taxon>Pseudomonadati</taxon>
        <taxon>Planctomycetota</taxon>
        <taxon>Planctomycetia</taxon>
        <taxon>Pirellulales</taxon>
        <taxon>Pirellulaceae</taxon>
        <taxon>Rubripirellula</taxon>
    </lineage>
</organism>
<proteinExistence type="predicted"/>
<evidence type="ECO:0000256" key="1">
    <source>
        <dbReference type="SAM" id="Phobius"/>
    </source>
</evidence>
<keyword evidence="3" id="KW-1185">Reference proteome</keyword>
<dbReference type="Proteomes" id="UP000316598">
    <property type="component" value="Unassembled WGS sequence"/>
</dbReference>
<accession>A0A5C5WK69</accession>
<reference evidence="2 3" key="1">
    <citation type="submission" date="2019-02" db="EMBL/GenBank/DDBJ databases">
        <title>Deep-cultivation of Planctomycetes and their phenomic and genomic characterization uncovers novel biology.</title>
        <authorList>
            <person name="Wiegand S."/>
            <person name="Jogler M."/>
            <person name="Boedeker C."/>
            <person name="Pinto D."/>
            <person name="Vollmers J."/>
            <person name="Rivas-Marin E."/>
            <person name="Kohn T."/>
            <person name="Peeters S.H."/>
            <person name="Heuer A."/>
            <person name="Rast P."/>
            <person name="Oberbeckmann S."/>
            <person name="Bunk B."/>
            <person name="Jeske O."/>
            <person name="Meyerdierks A."/>
            <person name="Storesund J.E."/>
            <person name="Kallscheuer N."/>
            <person name="Luecker S."/>
            <person name="Lage O.M."/>
            <person name="Pohl T."/>
            <person name="Merkel B.J."/>
            <person name="Hornburger P."/>
            <person name="Mueller R.-W."/>
            <person name="Bruemmer F."/>
            <person name="Labrenz M."/>
            <person name="Spormann A.M."/>
            <person name="Op Den Camp H."/>
            <person name="Overmann J."/>
            <person name="Amann R."/>
            <person name="Jetten M.S.M."/>
            <person name="Mascher T."/>
            <person name="Medema M.H."/>
            <person name="Devos D.P."/>
            <person name="Kaster A.-K."/>
            <person name="Ovreas L."/>
            <person name="Rohde M."/>
            <person name="Galperin M.Y."/>
            <person name="Jogler C."/>
        </authorList>
    </citation>
    <scope>NUCLEOTIDE SEQUENCE [LARGE SCALE GENOMIC DNA]</scope>
    <source>
        <strain evidence="2 3">Pla22</strain>
    </source>
</reference>
<keyword evidence="1" id="KW-0812">Transmembrane</keyword>
<feature type="transmembrane region" description="Helical" evidence="1">
    <location>
        <begin position="83"/>
        <end position="104"/>
    </location>
</feature>
<protein>
    <submittedName>
        <fullName evidence="2">Uncharacterized protein</fullName>
    </submittedName>
</protein>
<feature type="transmembrane region" description="Helical" evidence="1">
    <location>
        <begin position="43"/>
        <end position="63"/>
    </location>
</feature>
<comment type="caution">
    <text evidence="2">The sequence shown here is derived from an EMBL/GenBank/DDBJ whole genome shotgun (WGS) entry which is preliminary data.</text>
</comment>
<gene>
    <name evidence="2" type="ORF">Pla22_39530</name>
</gene>
<dbReference type="EMBL" id="SJPI01000002">
    <property type="protein sequence ID" value="TWT51176.1"/>
    <property type="molecule type" value="Genomic_DNA"/>
</dbReference>
<keyword evidence="1" id="KW-0472">Membrane</keyword>
<dbReference type="AlphaFoldDB" id="A0A5C5WK69"/>
<evidence type="ECO:0000313" key="2">
    <source>
        <dbReference type="EMBL" id="TWT51176.1"/>
    </source>
</evidence>
<keyword evidence="1" id="KW-1133">Transmembrane helix</keyword>